<dbReference type="Pfam" id="PF00072">
    <property type="entry name" value="Response_reg"/>
    <property type="match status" value="2"/>
</dbReference>
<dbReference type="PROSITE" id="PS50112">
    <property type="entry name" value="PAS"/>
    <property type="match status" value="2"/>
</dbReference>
<dbReference type="Pfam" id="PF02518">
    <property type="entry name" value="HATPase_c"/>
    <property type="match status" value="1"/>
</dbReference>
<proteinExistence type="predicted"/>
<dbReference type="GO" id="GO:0000155">
    <property type="term" value="F:phosphorelay sensor kinase activity"/>
    <property type="evidence" value="ECO:0007669"/>
    <property type="project" value="InterPro"/>
</dbReference>
<evidence type="ECO:0000259" key="19">
    <source>
        <dbReference type="PROSITE" id="PS50112"/>
    </source>
</evidence>
<feature type="transmembrane region" description="Helical" evidence="16">
    <location>
        <begin position="284"/>
        <end position="307"/>
    </location>
</feature>
<evidence type="ECO:0000256" key="5">
    <source>
        <dbReference type="ARBA" id="ARBA00022553"/>
    </source>
</evidence>
<dbReference type="FunFam" id="3.30.565.10:FF:000010">
    <property type="entry name" value="Sensor histidine kinase RcsC"/>
    <property type="match status" value="1"/>
</dbReference>
<dbReference type="InterPro" id="IPR011006">
    <property type="entry name" value="CheY-like_superfamily"/>
</dbReference>
<feature type="domain" description="PAS" evidence="19">
    <location>
        <begin position="587"/>
        <end position="640"/>
    </location>
</feature>
<dbReference type="SMART" id="SM00388">
    <property type="entry name" value="HisKA"/>
    <property type="match status" value="1"/>
</dbReference>
<gene>
    <name evidence="21" type="ORF">AA20_00210</name>
</gene>
<evidence type="ECO:0000256" key="7">
    <source>
        <dbReference type="ARBA" id="ARBA00022692"/>
    </source>
</evidence>
<evidence type="ECO:0000256" key="16">
    <source>
        <dbReference type="SAM" id="Phobius"/>
    </source>
</evidence>
<dbReference type="Pfam" id="PF00512">
    <property type="entry name" value="HisKA"/>
    <property type="match status" value="1"/>
</dbReference>
<dbReference type="SUPFAM" id="SSF47384">
    <property type="entry name" value="Homodimeric domain of signal transducing histidine kinase"/>
    <property type="match status" value="1"/>
</dbReference>
<dbReference type="SMART" id="SM00448">
    <property type="entry name" value="REC"/>
    <property type="match status" value="2"/>
</dbReference>
<evidence type="ECO:0000256" key="13">
    <source>
        <dbReference type="ARBA" id="ARBA00023136"/>
    </source>
</evidence>
<keyword evidence="13 16" id="KW-0472">Membrane</keyword>
<feature type="domain" description="Response regulatory" evidence="18">
    <location>
        <begin position="959"/>
        <end position="1083"/>
    </location>
</feature>
<dbReference type="InterPro" id="IPR001610">
    <property type="entry name" value="PAC"/>
</dbReference>
<dbReference type="Pfam" id="PF13426">
    <property type="entry name" value="PAS_9"/>
    <property type="match status" value="1"/>
</dbReference>
<keyword evidence="9" id="KW-0418">Kinase</keyword>
<dbReference type="InterPro" id="IPR029150">
    <property type="entry name" value="dCache_3"/>
</dbReference>
<comment type="caution">
    <text evidence="21">The sequence shown here is derived from an EMBL/GenBank/DDBJ whole genome shotgun (WGS) entry which is preliminary data.</text>
</comment>
<dbReference type="InterPro" id="IPR036641">
    <property type="entry name" value="HPT_dom_sf"/>
</dbReference>
<evidence type="ECO:0000256" key="14">
    <source>
        <dbReference type="PROSITE-ProRule" id="PRU00169"/>
    </source>
</evidence>
<feature type="modified residue" description="4-aspartylphosphate" evidence="14">
    <location>
        <position position="1013"/>
    </location>
</feature>
<dbReference type="SUPFAM" id="SSF47226">
    <property type="entry name" value="Histidine-containing phosphotransfer domain, HPT domain"/>
    <property type="match status" value="1"/>
</dbReference>
<dbReference type="PANTHER" id="PTHR45339:SF1">
    <property type="entry name" value="HYBRID SIGNAL TRANSDUCTION HISTIDINE KINASE J"/>
    <property type="match status" value="1"/>
</dbReference>
<dbReference type="NCBIfam" id="TIGR00229">
    <property type="entry name" value="sensory_box"/>
    <property type="match status" value="2"/>
</dbReference>
<dbReference type="Gene3D" id="1.20.120.160">
    <property type="entry name" value="HPT domain"/>
    <property type="match status" value="1"/>
</dbReference>
<feature type="domain" description="Histidine kinase" evidence="17">
    <location>
        <begin position="720"/>
        <end position="944"/>
    </location>
</feature>
<dbReference type="InterPro" id="IPR036890">
    <property type="entry name" value="HATPase_C_sf"/>
</dbReference>
<keyword evidence="12" id="KW-0902">Two-component regulatory system</keyword>
<evidence type="ECO:0000256" key="9">
    <source>
        <dbReference type="ARBA" id="ARBA00022777"/>
    </source>
</evidence>
<dbReference type="Gene3D" id="1.10.287.130">
    <property type="match status" value="1"/>
</dbReference>
<dbReference type="SUPFAM" id="SSF55785">
    <property type="entry name" value="PYP-like sensor domain (PAS domain)"/>
    <property type="match status" value="2"/>
</dbReference>
<feature type="domain" description="Response regulatory" evidence="18">
    <location>
        <begin position="1106"/>
        <end position="1222"/>
    </location>
</feature>
<dbReference type="InterPro" id="IPR013655">
    <property type="entry name" value="PAS_fold_3"/>
</dbReference>
<dbReference type="SUPFAM" id="SSF103190">
    <property type="entry name" value="Sensory domain-like"/>
    <property type="match status" value="1"/>
</dbReference>
<dbReference type="PATRIC" id="fig|1447256.3.peg.40"/>
<evidence type="ECO:0000256" key="11">
    <source>
        <dbReference type="ARBA" id="ARBA00022989"/>
    </source>
</evidence>
<sequence>MKNYSLKYKFLGLIIFLFLSSFIAFFYIFYDFQKQKLKILKDEQILKIDNSFNKNIEKHLKNYYFDIAKKIFDSEDDYEIKLTIKDNDRKKLEEIIAEKYDILVKKDEYITQMNFFSKDKTNIFRLQKLDLSGEKLRDNRPLLNDAFNTKKVVSGFENGLTGLSYRVIIPLFDNQNDFIGVFEIGISPKKLLDTVTLFNNIEGVFYNNYSKDFLTSKAIDSKLLEYLEKFKYEDKNQDIEFDNKHLNLQFFNIFSNDGKNLGNFIFFHDLTKYYDDFHNVVKNLILISLFTIFVIYLIVIYTFNIFYKQISIQKNRAEKILNSSNSIVIVSSNGKNLTQANQAFLNFFNLKSISEFTNKYSCICDHFIEEKNYLSPQIGELSWIEYISKNQNKTHFAKIKKDNKFHTFKVFIKNINDAIFDLDEFVVTFEDITQELENEELLKQSLKYNQALFENTPVAIFLASSNRVILNLNKTACEIFGYTKEELLNQSFERIHLSKESFDKFSLEYKKFENSILTNFEFPLKHKNGNTIFCSIFGTPLDNSDLSKGFIWTLLDITEKKLAEKTLIKERNLFSSGPVVVVEWKFDKNWPVKYISSNCETVLGYTKDEMLSEDFNYSSIIHKDDLQRVSKEISFYTKDRNSYEQSYRIRLKNGEYRWFYDFNQVIKNSSGKIKAIRGYMFDQTQLKESEIILQKMNEELKLQTDIAQKANESKNQFLANMSHEMRTPMNAIIGLSELLVDTKIDEKQYDFIKKINTSSKLLLGIISDILNFSKIEAGNFDLDLDLKAFSLENLLSQLRAIFYQVENYKNIELYFYNKSGNPKIVLSDELRILQVLTNFISNALKFTNKGNITLKIELLEKTSANSAKIRFSVQDTGIGISEDEIPNLFKPFFQVDNSATRKYGGTGLGLSISERIVNSLGSTIEVQSQKDVGTEFSFTINMEVLEWSKENLLNSKKFKILIVDDQEISRVILKDILENSDYVTYEAKDGIESIEMVKEAEASNEPFDFILMDWNMPRLNGKEAIKKIYELYNQKEIKKTIPSILMVSAYSKDEINLDDVHIDNFLTKPVTSSTLFDALTQIKKGIVKEINSSDIHKGAPNLFGLKILLVEDNEINQEVASMFLQKAQIEVDIANNGLEAVEIYKKNQGKYDLILMDLQMPILSGYDATIQIREFDKNIPIVALTAAAMIEDKEKVLKFGMNDHLSKPINSNELYNTIIKYSKKITKKDLISSKSQSDENIVLDWEFLEKSLSNKELINKLLNKFIEQLNTDFASIVKKVRENSSDAPSLIHGLKGVSGNLGANSLFEICKKIDSKFKNKNAISSVEISTLEEEIAKVKFELKHLDSTKNQLNKENINILSKIEFKELINSIKKDLKDGSVILEETLEKLYLNLKNRLSNQDIKTLKDFIDDFEYSKALDILEKLDV</sequence>
<dbReference type="EC" id="2.7.13.3" evidence="3"/>
<evidence type="ECO:0000259" key="20">
    <source>
        <dbReference type="PROSITE" id="PS50113"/>
    </source>
</evidence>
<evidence type="ECO:0000259" key="18">
    <source>
        <dbReference type="PROSITE" id="PS50110"/>
    </source>
</evidence>
<dbReference type="CDD" id="cd00130">
    <property type="entry name" value="PAS"/>
    <property type="match status" value="2"/>
</dbReference>
<feature type="transmembrane region" description="Helical" evidence="16">
    <location>
        <begin position="6"/>
        <end position="30"/>
    </location>
</feature>
<evidence type="ECO:0000259" key="17">
    <source>
        <dbReference type="PROSITE" id="PS50109"/>
    </source>
</evidence>
<dbReference type="InterPro" id="IPR003661">
    <property type="entry name" value="HisK_dim/P_dom"/>
</dbReference>
<evidence type="ECO:0000256" key="6">
    <source>
        <dbReference type="ARBA" id="ARBA00022679"/>
    </source>
</evidence>
<evidence type="ECO:0000256" key="8">
    <source>
        <dbReference type="ARBA" id="ARBA00022741"/>
    </source>
</evidence>
<dbReference type="InterPro" id="IPR000700">
    <property type="entry name" value="PAS-assoc_C"/>
</dbReference>
<evidence type="ECO:0000313" key="22">
    <source>
        <dbReference type="Proteomes" id="UP000035514"/>
    </source>
</evidence>
<evidence type="ECO:0000256" key="3">
    <source>
        <dbReference type="ARBA" id="ARBA00012438"/>
    </source>
</evidence>
<dbReference type="Gene3D" id="3.30.450.20">
    <property type="entry name" value="PAS domain"/>
    <property type="match status" value="3"/>
</dbReference>
<dbReference type="PANTHER" id="PTHR45339">
    <property type="entry name" value="HYBRID SIGNAL TRANSDUCTION HISTIDINE KINASE J"/>
    <property type="match status" value="1"/>
</dbReference>
<dbReference type="PROSITE" id="PS50110">
    <property type="entry name" value="RESPONSE_REGULATORY"/>
    <property type="match status" value="2"/>
</dbReference>
<dbReference type="InterPro" id="IPR005467">
    <property type="entry name" value="His_kinase_dom"/>
</dbReference>
<feature type="domain" description="PAC" evidence="20">
    <location>
        <begin position="518"/>
        <end position="569"/>
    </location>
</feature>
<dbReference type="SMART" id="SM00086">
    <property type="entry name" value="PAC"/>
    <property type="match status" value="2"/>
</dbReference>
<keyword evidence="15" id="KW-0175">Coiled coil</keyword>
<dbReference type="SMART" id="SM00091">
    <property type="entry name" value="PAS"/>
    <property type="match status" value="3"/>
</dbReference>
<comment type="subcellular location">
    <subcellularLocation>
        <location evidence="2">Cell membrane</location>
        <topology evidence="2">Multi-pass membrane protein</topology>
    </subcellularLocation>
</comment>
<reference evidence="21 22" key="1">
    <citation type="submission" date="2014-01" db="EMBL/GenBank/DDBJ databases">
        <title>Development of a Comparative Genomic Fingerprinting Assay for High Resolution Genotyping of Arcobacter butzleri.</title>
        <authorList>
            <person name="Webb A.L."/>
            <person name="Inglis G.D."/>
            <person name="Kruczkiewicz P."/>
            <person name="Selinger L.B."/>
            <person name="Taboada E.N."/>
        </authorList>
    </citation>
    <scope>NUCLEOTIDE SEQUENCE [LARGE SCALE GENOMIC DNA]</scope>
    <source>
        <strain evidence="21 22">L348</strain>
    </source>
</reference>
<dbReference type="InterPro" id="IPR001789">
    <property type="entry name" value="Sig_transdc_resp-reg_receiver"/>
</dbReference>
<evidence type="ECO:0000256" key="1">
    <source>
        <dbReference type="ARBA" id="ARBA00000085"/>
    </source>
</evidence>
<keyword evidence="5 14" id="KW-0597">Phosphoprotein</keyword>
<dbReference type="CDD" id="cd17546">
    <property type="entry name" value="REC_hyHK_CKI1_RcsC-like"/>
    <property type="match status" value="2"/>
</dbReference>
<evidence type="ECO:0000256" key="2">
    <source>
        <dbReference type="ARBA" id="ARBA00004651"/>
    </source>
</evidence>
<dbReference type="Pfam" id="PF01627">
    <property type="entry name" value="Hpt"/>
    <property type="match status" value="1"/>
</dbReference>
<dbReference type="EMBL" id="JAIQ01000016">
    <property type="protein sequence ID" value="KLE02620.1"/>
    <property type="molecule type" value="Genomic_DNA"/>
</dbReference>
<dbReference type="FunFam" id="1.10.287.130:FF:000004">
    <property type="entry name" value="Ethylene receptor 1"/>
    <property type="match status" value="1"/>
</dbReference>
<dbReference type="GO" id="GO:0005886">
    <property type="term" value="C:plasma membrane"/>
    <property type="evidence" value="ECO:0007669"/>
    <property type="project" value="UniProtKB-SubCell"/>
</dbReference>
<dbReference type="PROSITE" id="PS50109">
    <property type="entry name" value="HIS_KIN"/>
    <property type="match status" value="1"/>
</dbReference>
<keyword evidence="11 16" id="KW-1133">Transmembrane helix</keyword>
<keyword evidence="4" id="KW-1003">Cell membrane</keyword>
<feature type="domain" description="PAS" evidence="19">
    <location>
        <begin position="445"/>
        <end position="496"/>
    </location>
</feature>
<accession>A0A0G9KA61</accession>
<dbReference type="PRINTS" id="PR00344">
    <property type="entry name" value="BCTRLSENSOR"/>
</dbReference>
<comment type="catalytic activity">
    <reaction evidence="1">
        <text>ATP + protein L-histidine = ADP + protein N-phospho-L-histidine.</text>
        <dbReference type="EC" id="2.7.13.3"/>
    </reaction>
</comment>
<evidence type="ECO:0000256" key="15">
    <source>
        <dbReference type="SAM" id="Coils"/>
    </source>
</evidence>
<dbReference type="PROSITE" id="PS50113">
    <property type="entry name" value="PAC"/>
    <property type="match status" value="2"/>
</dbReference>
<keyword evidence="8" id="KW-0547">Nucleotide-binding</keyword>
<evidence type="ECO:0000256" key="10">
    <source>
        <dbReference type="ARBA" id="ARBA00022840"/>
    </source>
</evidence>
<feature type="modified residue" description="4-aspartylphosphate" evidence="14">
    <location>
        <position position="1157"/>
    </location>
</feature>
<dbReference type="InterPro" id="IPR035965">
    <property type="entry name" value="PAS-like_dom_sf"/>
</dbReference>
<evidence type="ECO:0000256" key="4">
    <source>
        <dbReference type="ARBA" id="ARBA00022475"/>
    </source>
</evidence>
<evidence type="ECO:0000313" key="21">
    <source>
        <dbReference type="EMBL" id="KLE02620.1"/>
    </source>
</evidence>
<feature type="domain" description="PAC" evidence="20">
    <location>
        <begin position="643"/>
        <end position="695"/>
    </location>
</feature>
<dbReference type="CDD" id="cd00082">
    <property type="entry name" value="HisKA"/>
    <property type="match status" value="1"/>
</dbReference>
<dbReference type="Pfam" id="PF14827">
    <property type="entry name" value="dCache_3"/>
    <property type="match status" value="1"/>
</dbReference>
<feature type="coiled-coil region" evidence="15">
    <location>
        <begin position="1328"/>
        <end position="1355"/>
    </location>
</feature>
<dbReference type="Pfam" id="PF08447">
    <property type="entry name" value="PAS_3"/>
    <property type="match status" value="1"/>
</dbReference>
<dbReference type="Gene3D" id="3.40.50.2300">
    <property type="match status" value="2"/>
</dbReference>
<organism evidence="21 22">
    <name type="scientific">Aliarcobacter butzleri L348</name>
    <dbReference type="NCBI Taxonomy" id="1447256"/>
    <lineage>
        <taxon>Bacteria</taxon>
        <taxon>Pseudomonadati</taxon>
        <taxon>Campylobacterota</taxon>
        <taxon>Epsilonproteobacteria</taxon>
        <taxon>Campylobacterales</taxon>
        <taxon>Arcobacteraceae</taxon>
        <taxon>Aliarcobacter</taxon>
    </lineage>
</organism>
<protein>
    <recommendedName>
        <fullName evidence="3">histidine kinase</fullName>
        <ecNumber evidence="3">2.7.13.3</ecNumber>
    </recommendedName>
</protein>
<dbReference type="InterPro" id="IPR036097">
    <property type="entry name" value="HisK_dim/P_sf"/>
</dbReference>
<evidence type="ECO:0000256" key="12">
    <source>
        <dbReference type="ARBA" id="ARBA00023012"/>
    </source>
</evidence>
<dbReference type="SUPFAM" id="SSF55874">
    <property type="entry name" value="ATPase domain of HSP90 chaperone/DNA topoisomerase II/histidine kinase"/>
    <property type="match status" value="1"/>
</dbReference>
<dbReference type="InterPro" id="IPR000014">
    <property type="entry name" value="PAS"/>
</dbReference>
<dbReference type="Proteomes" id="UP000035514">
    <property type="component" value="Unassembled WGS sequence"/>
</dbReference>
<name>A0A0G9KA61_9BACT</name>
<dbReference type="SMART" id="SM00387">
    <property type="entry name" value="HATPase_c"/>
    <property type="match status" value="1"/>
</dbReference>
<dbReference type="SUPFAM" id="SSF52172">
    <property type="entry name" value="CheY-like"/>
    <property type="match status" value="2"/>
</dbReference>
<dbReference type="GO" id="GO:0005524">
    <property type="term" value="F:ATP binding"/>
    <property type="evidence" value="ECO:0007669"/>
    <property type="project" value="UniProtKB-KW"/>
</dbReference>
<keyword evidence="7 16" id="KW-0812">Transmembrane</keyword>
<keyword evidence="6" id="KW-0808">Transferase</keyword>
<dbReference type="RefSeq" id="WP_046995939.1">
    <property type="nucleotide sequence ID" value="NZ_JAIQ01000016.1"/>
</dbReference>
<dbReference type="InterPro" id="IPR008207">
    <property type="entry name" value="Sig_transdc_His_kin_Hpt_dom"/>
</dbReference>
<dbReference type="InterPro" id="IPR029151">
    <property type="entry name" value="Sensor-like_sf"/>
</dbReference>
<dbReference type="CDD" id="cd16922">
    <property type="entry name" value="HATPase_EvgS-ArcB-TorS-like"/>
    <property type="match status" value="1"/>
</dbReference>
<keyword evidence="10" id="KW-0067">ATP-binding</keyword>
<dbReference type="InterPro" id="IPR003594">
    <property type="entry name" value="HATPase_dom"/>
</dbReference>
<dbReference type="Gene3D" id="3.30.565.10">
    <property type="entry name" value="Histidine kinase-like ATPase, C-terminal domain"/>
    <property type="match status" value="1"/>
</dbReference>
<dbReference type="InterPro" id="IPR004358">
    <property type="entry name" value="Sig_transdc_His_kin-like_C"/>
</dbReference>